<keyword evidence="3 10" id="KW-0812">Transmembrane</keyword>
<dbReference type="SMART" id="SM00079">
    <property type="entry name" value="PBPe"/>
    <property type="match status" value="1"/>
</dbReference>
<dbReference type="InterPro" id="IPR001320">
    <property type="entry name" value="Iontro_rcpt_C"/>
</dbReference>
<dbReference type="PANTHER" id="PTHR18966">
    <property type="entry name" value="IONOTROPIC GLUTAMATE RECEPTOR"/>
    <property type="match status" value="1"/>
</dbReference>
<feature type="transmembrane region" description="Helical" evidence="10">
    <location>
        <begin position="202"/>
        <end position="224"/>
    </location>
</feature>
<dbReference type="STRING" id="497965.Cyan7822_3906"/>
<dbReference type="InterPro" id="IPR001638">
    <property type="entry name" value="Solute-binding_3/MltF_N"/>
</dbReference>
<dbReference type="HOGENOM" id="CLU_019602_21_1_3"/>
<feature type="transmembrane region" description="Helical" evidence="10">
    <location>
        <begin position="236"/>
        <end position="261"/>
    </location>
</feature>
<feature type="domain" description="Ionotropic glutamate receptor C-terminal" evidence="11">
    <location>
        <begin position="29"/>
        <end position="389"/>
    </location>
</feature>
<evidence type="ECO:0000256" key="6">
    <source>
        <dbReference type="ARBA" id="ARBA00023136"/>
    </source>
</evidence>
<evidence type="ECO:0000256" key="1">
    <source>
        <dbReference type="ARBA" id="ARBA00004141"/>
    </source>
</evidence>
<keyword evidence="9" id="KW-0407">Ion channel</keyword>
<protein>
    <submittedName>
        <fullName evidence="12">Extracellular solute-binding protein family 3</fullName>
    </submittedName>
</protein>
<evidence type="ECO:0000259" key="11">
    <source>
        <dbReference type="SMART" id="SM00079"/>
    </source>
</evidence>
<evidence type="ECO:0000256" key="9">
    <source>
        <dbReference type="ARBA" id="ARBA00023303"/>
    </source>
</evidence>
<dbReference type="RefSeq" id="WP_013323905.1">
    <property type="nucleotide sequence ID" value="NC_014501.1"/>
</dbReference>
<dbReference type="Gene3D" id="1.10.287.70">
    <property type="match status" value="1"/>
</dbReference>
<keyword evidence="5" id="KW-0406">Ion transport</keyword>
<evidence type="ECO:0000256" key="4">
    <source>
        <dbReference type="ARBA" id="ARBA00022989"/>
    </source>
</evidence>
<gene>
    <name evidence="12" type="ordered locus">Cyan7822_3906</name>
</gene>
<organism evidence="12 13">
    <name type="scientific">Gloeothece verrucosa (strain PCC 7822)</name>
    <name type="common">Cyanothece sp. (strain PCC 7822)</name>
    <dbReference type="NCBI Taxonomy" id="497965"/>
    <lineage>
        <taxon>Bacteria</taxon>
        <taxon>Bacillati</taxon>
        <taxon>Cyanobacteriota</taxon>
        <taxon>Cyanophyceae</taxon>
        <taxon>Oscillatoriophycideae</taxon>
        <taxon>Chroococcales</taxon>
        <taxon>Aphanothecaceae</taxon>
        <taxon>Gloeothece</taxon>
        <taxon>Gloeothece verrucosa</taxon>
    </lineage>
</organism>
<dbReference type="GO" id="GO:0015276">
    <property type="term" value="F:ligand-gated monoatomic ion channel activity"/>
    <property type="evidence" value="ECO:0007669"/>
    <property type="project" value="InterPro"/>
</dbReference>
<dbReference type="PRINTS" id="PR00169">
    <property type="entry name" value="KCHANNEL"/>
</dbReference>
<dbReference type="Proteomes" id="UP000008206">
    <property type="component" value="Chromosome"/>
</dbReference>
<evidence type="ECO:0000313" key="13">
    <source>
        <dbReference type="Proteomes" id="UP000008206"/>
    </source>
</evidence>
<dbReference type="GO" id="GO:0016020">
    <property type="term" value="C:membrane"/>
    <property type="evidence" value="ECO:0007669"/>
    <property type="project" value="UniProtKB-SubCell"/>
</dbReference>
<evidence type="ECO:0000256" key="7">
    <source>
        <dbReference type="ARBA" id="ARBA00023170"/>
    </source>
</evidence>
<evidence type="ECO:0000256" key="5">
    <source>
        <dbReference type="ARBA" id="ARBA00023065"/>
    </source>
</evidence>
<evidence type="ECO:0000256" key="3">
    <source>
        <dbReference type="ARBA" id="ARBA00022692"/>
    </source>
</evidence>
<dbReference type="Pfam" id="PF00497">
    <property type="entry name" value="SBP_bac_3"/>
    <property type="match status" value="1"/>
</dbReference>
<dbReference type="InterPro" id="IPR015683">
    <property type="entry name" value="Ionotropic_Glu_rcpt"/>
</dbReference>
<dbReference type="SUPFAM" id="SSF81324">
    <property type="entry name" value="Voltage-gated potassium channels"/>
    <property type="match status" value="1"/>
</dbReference>
<feature type="transmembrane region" description="Helical" evidence="10">
    <location>
        <begin position="164"/>
        <end position="190"/>
    </location>
</feature>
<dbReference type="eggNOG" id="COG0834">
    <property type="taxonomic scope" value="Bacteria"/>
</dbReference>
<accession>E0UK75</accession>
<name>E0UK75_GLOV7</name>
<dbReference type="KEGG" id="cyj:Cyan7822_3906"/>
<dbReference type="AlphaFoldDB" id="E0UK75"/>
<evidence type="ECO:0000256" key="8">
    <source>
        <dbReference type="ARBA" id="ARBA00023180"/>
    </source>
</evidence>
<sequence>MAKSIQKNVMILGIAVQIFSIFPVQATPKLKVGVYVAAPFVMETDSFSVNKIPPKTPPSKSQKPENYSKLKVDFKSVNFQGISIDLWQQIAVLENLDYEYFREQTVEDGIEAVAKGEIDILIGSIPITPEGLHKVSFTQPYYLSAPALLVQNPRLTFWDLVHPFLRLALISSLTGVLILKFIIAHLIWLVERHENSKLFPKDYLTGIREAFWFAAVTMTTVGYGDKVPITPLGKCIAFIWMLISMVIVTTLTAALATNFTLSLSKETVKKLTKPEDLKGTKIAVISGTELTDITKKYQMPTVETKNLDQAINLLLLGQVQGVLYLESALKYYQHQQAAQSFTVVPLHSLPLTYGFAVKKNSPLVEKIDVIILQMQQDNQLADMIHQWTN</sequence>
<dbReference type="EMBL" id="CP002198">
    <property type="protein sequence ID" value="ADN15837.1"/>
    <property type="molecule type" value="Genomic_DNA"/>
</dbReference>
<keyword evidence="13" id="KW-1185">Reference proteome</keyword>
<dbReference type="Gene3D" id="3.40.190.10">
    <property type="entry name" value="Periplasmic binding protein-like II"/>
    <property type="match status" value="3"/>
</dbReference>
<dbReference type="SUPFAM" id="SSF53850">
    <property type="entry name" value="Periplasmic binding protein-like II"/>
    <property type="match status" value="1"/>
</dbReference>
<evidence type="ECO:0000256" key="10">
    <source>
        <dbReference type="SAM" id="Phobius"/>
    </source>
</evidence>
<dbReference type="InterPro" id="IPR013099">
    <property type="entry name" value="K_chnl_dom"/>
</dbReference>
<dbReference type="Pfam" id="PF07885">
    <property type="entry name" value="Ion_trans_2"/>
    <property type="match status" value="1"/>
</dbReference>
<reference evidence="13" key="1">
    <citation type="journal article" date="2011" name="MBio">
        <title>Novel metabolic attributes of the genus Cyanothece, comprising a group of unicellular nitrogen-fixing Cyanobacteria.</title>
        <authorList>
            <person name="Bandyopadhyay A."/>
            <person name="Elvitigala T."/>
            <person name="Welsh E."/>
            <person name="Stockel J."/>
            <person name="Liberton M."/>
            <person name="Min H."/>
            <person name="Sherman L.A."/>
            <person name="Pakrasi H.B."/>
        </authorList>
    </citation>
    <scope>NUCLEOTIDE SEQUENCE [LARGE SCALE GENOMIC DNA]</scope>
    <source>
        <strain evidence="13">PCC 7822</strain>
    </source>
</reference>
<keyword evidence="8" id="KW-0325">Glycoprotein</keyword>
<evidence type="ECO:0000313" key="12">
    <source>
        <dbReference type="EMBL" id="ADN15837.1"/>
    </source>
</evidence>
<proteinExistence type="predicted"/>
<keyword evidence="2" id="KW-0813">Transport</keyword>
<keyword evidence="6 10" id="KW-0472">Membrane</keyword>
<comment type="subcellular location">
    <subcellularLocation>
        <location evidence="1">Membrane</location>
        <topology evidence="1">Multi-pass membrane protein</topology>
    </subcellularLocation>
</comment>
<keyword evidence="7" id="KW-0675">Receptor</keyword>
<keyword evidence="4 10" id="KW-1133">Transmembrane helix</keyword>
<evidence type="ECO:0000256" key="2">
    <source>
        <dbReference type="ARBA" id="ARBA00022448"/>
    </source>
</evidence>